<name>A0AAD7NTJ8_9AGAR</name>
<dbReference type="InterPro" id="IPR002893">
    <property type="entry name" value="Znf_MYND"/>
</dbReference>
<reference evidence="6" key="1">
    <citation type="submission" date="2023-03" db="EMBL/GenBank/DDBJ databases">
        <title>Massive genome expansion in bonnet fungi (Mycena s.s.) driven by repeated elements and novel gene families across ecological guilds.</title>
        <authorList>
            <consortium name="Lawrence Berkeley National Laboratory"/>
            <person name="Harder C.B."/>
            <person name="Miyauchi S."/>
            <person name="Viragh M."/>
            <person name="Kuo A."/>
            <person name="Thoen E."/>
            <person name="Andreopoulos B."/>
            <person name="Lu D."/>
            <person name="Skrede I."/>
            <person name="Drula E."/>
            <person name="Henrissat B."/>
            <person name="Morin E."/>
            <person name="Kohler A."/>
            <person name="Barry K."/>
            <person name="LaButti K."/>
            <person name="Morin E."/>
            <person name="Salamov A."/>
            <person name="Lipzen A."/>
            <person name="Mereny Z."/>
            <person name="Hegedus B."/>
            <person name="Baldrian P."/>
            <person name="Stursova M."/>
            <person name="Weitz H."/>
            <person name="Taylor A."/>
            <person name="Grigoriev I.V."/>
            <person name="Nagy L.G."/>
            <person name="Martin F."/>
            <person name="Kauserud H."/>
        </authorList>
    </citation>
    <scope>NUCLEOTIDE SEQUENCE</scope>
    <source>
        <strain evidence="6">CBHHK182m</strain>
    </source>
</reference>
<comment type="caution">
    <text evidence="6">The sequence shown here is derived from an EMBL/GenBank/DDBJ whole genome shotgun (WGS) entry which is preliminary data.</text>
</comment>
<dbReference type="Gene3D" id="6.10.140.2220">
    <property type="match status" value="1"/>
</dbReference>
<dbReference type="PROSITE" id="PS50865">
    <property type="entry name" value="ZF_MYND_2"/>
    <property type="match status" value="1"/>
</dbReference>
<feature type="domain" description="MYND-type" evidence="5">
    <location>
        <begin position="417"/>
        <end position="459"/>
    </location>
</feature>
<proteinExistence type="predicted"/>
<sequence length="632" mass="70961">MHPSLRIDALGTLPLSTRRIALAAAKGSVHELLRLRRLISPNASSKAALLMLPVLYILLDPAKIPTPDQLDVLVPEETRTVISAAALAWDTLSAILVAQEAALDLWPRIWAWYQFISTYRDHLRNIHYAVPAEETMLSDIVLYAGHFSQDELITTAIKATPGFHVAVARAWNALLDEDALDLKHAIVSLLTVDDASNPEVLDELAEGAGGSLADLARVIVRQIDVVAGDGKVGISNDNAFIICGVLVFVTAVEEATGDPTSRFFQELMRQNLFEFLVRALCALSESSDKEADTLAINKCFLLLRRIMRYRNMHLLLSYAVELGFLRAIILCGRPSLSKVHHHVRFFLRDLLPASTIYCDVIPIIEKALAVLQNLITADAFVESNMFVHWTFFSSIVQERITLLESFDRRDVVGMKACDNCNLISEKADFQRCSGCESFYYCDRDCQRADWKEGGHRDACSLFRTLGLSQHLRLDPRERSFMRAVVHQDYTEKKPQICRDIVQCLQEFPDAGYFVVFDYVSTPVVMTVHSLAAETWGVHDTVRNGGAEWKEYLARAVRSKGCMTVHVMRGREGNMGKYWVVPLRANTSDLQDGLERIAARDEGPHADYDLDVELAALFELLKVDEDLPFEEIH</sequence>
<keyword evidence="2 4" id="KW-0863">Zinc-finger</keyword>
<evidence type="ECO:0000256" key="4">
    <source>
        <dbReference type="PROSITE-ProRule" id="PRU00134"/>
    </source>
</evidence>
<evidence type="ECO:0000259" key="5">
    <source>
        <dbReference type="PROSITE" id="PS50865"/>
    </source>
</evidence>
<keyword evidence="7" id="KW-1185">Reference proteome</keyword>
<gene>
    <name evidence="6" type="ORF">B0H16DRAFT_42491</name>
</gene>
<evidence type="ECO:0000256" key="3">
    <source>
        <dbReference type="ARBA" id="ARBA00022833"/>
    </source>
</evidence>
<dbReference type="EMBL" id="JARKIB010000010">
    <property type="protein sequence ID" value="KAJ7775343.1"/>
    <property type="molecule type" value="Genomic_DNA"/>
</dbReference>
<accession>A0AAD7NTJ8</accession>
<dbReference type="Pfam" id="PF01753">
    <property type="entry name" value="zf-MYND"/>
    <property type="match status" value="1"/>
</dbReference>
<protein>
    <recommendedName>
        <fullName evidence="5">MYND-type domain-containing protein</fullName>
    </recommendedName>
</protein>
<evidence type="ECO:0000313" key="7">
    <source>
        <dbReference type="Proteomes" id="UP001215598"/>
    </source>
</evidence>
<dbReference type="SUPFAM" id="SSF144232">
    <property type="entry name" value="HIT/MYND zinc finger-like"/>
    <property type="match status" value="1"/>
</dbReference>
<dbReference type="GO" id="GO:0008270">
    <property type="term" value="F:zinc ion binding"/>
    <property type="evidence" value="ECO:0007669"/>
    <property type="project" value="UniProtKB-KW"/>
</dbReference>
<dbReference type="AlphaFoldDB" id="A0AAD7NTJ8"/>
<evidence type="ECO:0000313" key="6">
    <source>
        <dbReference type="EMBL" id="KAJ7775343.1"/>
    </source>
</evidence>
<keyword evidence="1" id="KW-0479">Metal-binding</keyword>
<evidence type="ECO:0000256" key="1">
    <source>
        <dbReference type="ARBA" id="ARBA00022723"/>
    </source>
</evidence>
<dbReference type="PROSITE" id="PS01360">
    <property type="entry name" value="ZF_MYND_1"/>
    <property type="match status" value="1"/>
</dbReference>
<dbReference type="Proteomes" id="UP001215598">
    <property type="component" value="Unassembled WGS sequence"/>
</dbReference>
<keyword evidence="3" id="KW-0862">Zinc</keyword>
<organism evidence="6 7">
    <name type="scientific">Mycena metata</name>
    <dbReference type="NCBI Taxonomy" id="1033252"/>
    <lineage>
        <taxon>Eukaryota</taxon>
        <taxon>Fungi</taxon>
        <taxon>Dikarya</taxon>
        <taxon>Basidiomycota</taxon>
        <taxon>Agaricomycotina</taxon>
        <taxon>Agaricomycetes</taxon>
        <taxon>Agaricomycetidae</taxon>
        <taxon>Agaricales</taxon>
        <taxon>Marasmiineae</taxon>
        <taxon>Mycenaceae</taxon>
        <taxon>Mycena</taxon>
    </lineage>
</organism>
<evidence type="ECO:0000256" key="2">
    <source>
        <dbReference type="ARBA" id="ARBA00022771"/>
    </source>
</evidence>